<dbReference type="Pfam" id="PF22527">
    <property type="entry name" value="DEXQc_Suv3"/>
    <property type="match status" value="1"/>
</dbReference>
<keyword evidence="13" id="KW-1185">Reference proteome</keyword>
<dbReference type="Pfam" id="PF12513">
    <property type="entry name" value="SUV3_C"/>
    <property type="match status" value="1"/>
</dbReference>
<proteinExistence type="predicted"/>
<evidence type="ECO:0000256" key="10">
    <source>
        <dbReference type="SAM" id="MobiDB-lite"/>
    </source>
</evidence>
<dbReference type="GO" id="GO:0003724">
    <property type="term" value="F:RNA helicase activity"/>
    <property type="evidence" value="ECO:0007669"/>
    <property type="project" value="UniProtKB-EC"/>
</dbReference>
<dbReference type="EMBL" id="JAPDMQ010000122">
    <property type="protein sequence ID" value="KAK0534152.1"/>
    <property type="molecule type" value="Genomic_DNA"/>
</dbReference>
<dbReference type="FunFam" id="3.40.50.300:FF:000957">
    <property type="entry name" value="ATP-dependent RNA helicase SUV3L, mitochondrial"/>
    <property type="match status" value="1"/>
</dbReference>
<dbReference type="CDD" id="cd18805">
    <property type="entry name" value="SF2_C_suv3"/>
    <property type="match status" value="1"/>
</dbReference>
<dbReference type="InterPro" id="IPR001650">
    <property type="entry name" value="Helicase_C-like"/>
</dbReference>
<dbReference type="InterPro" id="IPR027417">
    <property type="entry name" value="P-loop_NTPase"/>
</dbReference>
<keyword evidence="4 12" id="KW-0378">Hydrolase</keyword>
<evidence type="ECO:0000256" key="3">
    <source>
        <dbReference type="ARBA" id="ARBA00022741"/>
    </source>
</evidence>
<evidence type="ECO:0000256" key="5">
    <source>
        <dbReference type="ARBA" id="ARBA00022806"/>
    </source>
</evidence>
<evidence type="ECO:0000256" key="2">
    <source>
        <dbReference type="ARBA" id="ARBA00012552"/>
    </source>
</evidence>
<evidence type="ECO:0000256" key="9">
    <source>
        <dbReference type="ARBA" id="ARBA00047984"/>
    </source>
</evidence>
<dbReference type="CDD" id="cd17913">
    <property type="entry name" value="DEXQc_Suv3"/>
    <property type="match status" value="1"/>
</dbReference>
<dbReference type="PROSITE" id="PS51194">
    <property type="entry name" value="HELICASE_CTER"/>
    <property type="match status" value="1"/>
</dbReference>
<comment type="subcellular location">
    <subcellularLocation>
        <location evidence="1">Mitochondrion</location>
    </subcellularLocation>
</comment>
<evidence type="ECO:0000256" key="1">
    <source>
        <dbReference type="ARBA" id="ARBA00004173"/>
    </source>
</evidence>
<reference evidence="12" key="1">
    <citation type="journal article" date="2023" name="PhytoFront">
        <title>Draft Genome Resources of Seven Strains of Tilletia horrida, Causal Agent of Kernel Smut of Rice.</title>
        <authorList>
            <person name="Khanal S."/>
            <person name="Antony Babu S."/>
            <person name="Zhou X.G."/>
        </authorList>
    </citation>
    <scope>NUCLEOTIDE SEQUENCE</scope>
    <source>
        <strain evidence="12">TX3</strain>
    </source>
</reference>
<dbReference type="FunFam" id="3.40.50.300:FF:000269">
    <property type="entry name" value="ATP-dependent RNA helicase SUPV3L1, mitochondrial"/>
    <property type="match status" value="1"/>
</dbReference>
<keyword evidence="3" id="KW-0547">Nucleotide-binding</keyword>
<dbReference type="InterPro" id="IPR055206">
    <property type="entry name" value="DEXQc_SUV3"/>
</dbReference>
<evidence type="ECO:0000313" key="12">
    <source>
        <dbReference type="EMBL" id="KAK0534152.1"/>
    </source>
</evidence>
<organism evidence="12 13">
    <name type="scientific">Tilletia horrida</name>
    <dbReference type="NCBI Taxonomy" id="155126"/>
    <lineage>
        <taxon>Eukaryota</taxon>
        <taxon>Fungi</taxon>
        <taxon>Dikarya</taxon>
        <taxon>Basidiomycota</taxon>
        <taxon>Ustilaginomycotina</taxon>
        <taxon>Exobasidiomycetes</taxon>
        <taxon>Tilletiales</taxon>
        <taxon>Tilletiaceae</taxon>
        <taxon>Tilletia</taxon>
    </lineage>
</organism>
<comment type="catalytic activity">
    <reaction evidence="9">
        <text>ATP + H2O = ADP + phosphate + H(+)</text>
        <dbReference type="Rhea" id="RHEA:13065"/>
        <dbReference type="ChEBI" id="CHEBI:15377"/>
        <dbReference type="ChEBI" id="CHEBI:15378"/>
        <dbReference type="ChEBI" id="CHEBI:30616"/>
        <dbReference type="ChEBI" id="CHEBI:43474"/>
        <dbReference type="ChEBI" id="CHEBI:456216"/>
        <dbReference type="EC" id="3.6.4.13"/>
    </reaction>
</comment>
<dbReference type="GO" id="GO:0045025">
    <property type="term" value="C:mitochondrial degradosome"/>
    <property type="evidence" value="ECO:0007669"/>
    <property type="project" value="TreeGrafter"/>
</dbReference>
<dbReference type="Gene3D" id="3.40.50.300">
    <property type="entry name" value="P-loop containing nucleotide triphosphate hydrolases"/>
    <property type="match status" value="2"/>
</dbReference>
<feature type="compositionally biased region" description="Basic and acidic residues" evidence="10">
    <location>
        <begin position="185"/>
        <end position="199"/>
    </location>
</feature>
<dbReference type="InterPro" id="IPR050699">
    <property type="entry name" value="RNA-DNA_Helicase"/>
</dbReference>
<dbReference type="GO" id="GO:0000965">
    <property type="term" value="P:mitochondrial RNA 3'-end processing"/>
    <property type="evidence" value="ECO:0007669"/>
    <property type="project" value="TreeGrafter"/>
</dbReference>
<feature type="compositionally biased region" description="Acidic residues" evidence="10">
    <location>
        <begin position="667"/>
        <end position="681"/>
    </location>
</feature>
<feature type="compositionally biased region" description="Basic and acidic residues" evidence="10">
    <location>
        <begin position="13"/>
        <end position="38"/>
    </location>
</feature>
<feature type="region of interest" description="Disordered" evidence="10">
    <location>
        <begin position="564"/>
        <end position="584"/>
    </location>
</feature>
<dbReference type="SMART" id="SM00490">
    <property type="entry name" value="HELICc"/>
    <property type="match status" value="1"/>
</dbReference>
<keyword evidence="5 12" id="KW-0347">Helicase</keyword>
<accession>A0AAN6GD47</accession>
<feature type="region of interest" description="Disordered" evidence="10">
    <location>
        <begin position="1"/>
        <end position="72"/>
    </location>
</feature>
<name>A0AAN6GD47_9BASI</name>
<gene>
    <name evidence="12" type="primary">SUV3</name>
    <name evidence="12" type="ORF">OC842_002731</name>
</gene>
<evidence type="ECO:0000259" key="11">
    <source>
        <dbReference type="PROSITE" id="PS51194"/>
    </source>
</evidence>
<dbReference type="GO" id="GO:0016787">
    <property type="term" value="F:hydrolase activity"/>
    <property type="evidence" value="ECO:0007669"/>
    <property type="project" value="UniProtKB-KW"/>
</dbReference>
<feature type="region of interest" description="Disordered" evidence="10">
    <location>
        <begin position="645"/>
        <end position="718"/>
    </location>
</feature>
<evidence type="ECO:0000256" key="4">
    <source>
        <dbReference type="ARBA" id="ARBA00022801"/>
    </source>
</evidence>
<dbReference type="GO" id="GO:0005524">
    <property type="term" value="F:ATP binding"/>
    <property type="evidence" value="ECO:0007669"/>
    <property type="project" value="UniProtKB-KW"/>
</dbReference>
<protein>
    <recommendedName>
        <fullName evidence="2">RNA helicase</fullName>
        <ecNumber evidence="2">3.6.4.13</ecNumber>
    </recommendedName>
</protein>
<sequence>MGALRTMHNSAVHSREKMKPRSKPRNDRGDSLQRKEHQTQSSSSSWSRPFLGRRQNGQATPLPSLAKVVQPPNAAQTRDALVREINTFAESLRVAGRLSTVGVKGDITRALLLPAYELETICRDVFQELQHDDPDVLPSSQHFCDLVSKALSDKVGTDDIAVLQKLLGDWRKAAMSSFRSAAGGDARRSENESRKDHQDVPFPLEALRQGYEVEGVPALQRGCMHHFLDWVQHRSQRLSALTAQSDRGASGPFVLFPIHHFASVLLSHLTHLLNLTDYSLPANRYPIARTMNRQIHLHIGPTNSGKTYGALLALTKAEKGMYAGPLRLLAHEVFERINEGTIGNVPPRPCNLVTGEEMRIVDQTAGLISCTVEMTNFERVVDVAVVDEIQMIGEPSRGSAWTSAVLGLPAKELHLCGEASVLPLIRRLVALCNDELHVHTYQRLTPLRVADRSLGGDLSKIEKGDCIVTFARSNIFFLKRMIEQKTGLRCAVAYGALPPETRSEQAKLFNDTSENGLDVMVASDAIGMGLNLKIKRVIFETCSKWDGTEQVALSTSQIKQIAGRAGRYGTQDTSDGSEAPGGVVTTLHEDDLPFLHAALASGIVPIRRAGLTIQSDALLEAGTLIASTDQVDRSLGMDIWSDADPSVQEEADEEAGGKKKKGRASVDDEDLENGDAEEDEDGKSRSRRSRRSRREEDEKRQSREQQEEEKPQSLQSQKMGAILKVLQPEGLSDPKKRPPWFDSSRSLSTLYSFISQLVRFDPTLFFLPDYAREHGVSPILEASSRGQITLSEKELISKAPANLRDERVVVLMSSIIRAYGRGELVRFQDCAHGLGMMEVLDQVEKAVKELRPDSASPGPASDGEGASLASATTVEDDADANEVAKAIAEQLQSSSRFKRASLDISPDLLQAIAAIDGVHPVLNLQSLLVLESLHRALTMYMWLSYRFVIAFAYSQEALALKLRTERAIEYVLAATRFKPVPRKTKPTQRAVMAEEGEEDGDVWSAAGADKGFGEEGGFRGATGAGEQELMKQWASLVKKTRTQGQAKRATAADKIDVAAGDEVKVVLGEGAGGVIKDAA</sequence>
<comment type="caution">
    <text evidence="12">The sequence shown here is derived from an EMBL/GenBank/DDBJ whole genome shotgun (WGS) entry which is preliminary data.</text>
</comment>
<dbReference type="InterPro" id="IPR022192">
    <property type="entry name" value="SUV3_C"/>
</dbReference>
<dbReference type="PANTHER" id="PTHR12131:SF1">
    <property type="entry name" value="ATP-DEPENDENT RNA HELICASE SUPV3L1, MITOCHONDRIAL-RELATED"/>
    <property type="match status" value="1"/>
</dbReference>
<keyword evidence="7" id="KW-0809">Transit peptide</keyword>
<dbReference type="Gene3D" id="1.20.272.40">
    <property type="match status" value="1"/>
</dbReference>
<dbReference type="InterPro" id="IPR044774">
    <property type="entry name" value="Suv3_DEXQc"/>
</dbReference>
<feature type="region of interest" description="Disordered" evidence="10">
    <location>
        <begin position="851"/>
        <end position="871"/>
    </location>
</feature>
<dbReference type="EC" id="3.6.4.13" evidence="2"/>
<dbReference type="SUPFAM" id="SSF52540">
    <property type="entry name" value="P-loop containing nucleoside triphosphate hydrolases"/>
    <property type="match status" value="1"/>
</dbReference>
<feature type="compositionally biased region" description="Basic and acidic residues" evidence="10">
    <location>
        <begin position="693"/>
        <end position="711"/>
    </location>
</feature>
<dbReference type="AlphaFoldDB" id="A0AAN6GD47"/>
<evidence type="ECO:0000256" key="7">
    <source>
        <dbReference type="ARBA" id="ARBA00022946"/>
    </source>
</evidence>
<keyword evidence="8" id="KW-0496">Mitochondrion</keyword>
<evidence type="ECO:0000256" key="8">
    <source>
        <dbReference type="ARBA" id="ARBA00023128"/>
    </source>
</evidence>
<dbReference type="Gene3D" id="1.20.58.1080">
    <property type="match status" value="1"/>
</dbReference>
<feature type="domain" description="Helicase C-terminal" evidence="11">
    <location>
        <begin position="453"/>
        <end position="619"/>
    </location>
</feature>
<keyword evidence="6" id="KW-0067">ATP-binding</keyword>
<evidence type="ECO:0000313" key="13">
    <source>
        <dbReference type="Proteomes" id="UP001176521"/>
    </source>
</evidence>
<evidence type="ECO:0000256" key="6">
    <source>
        <dbReference type="ARBA" id="ARBA00022840"/>
    </source>
</evidence>
<dbReference type="Pfam" id="PF00271">
    <property type="entry name" value="Helicase_C"/>
    <property type="match status" value="1"/>
</dbReference>
<dbReference type="PANTHER" id="PTHR12131">
    <property type="entry name" value="ATP-DEPENDENT RNA AND DNA HELICASE"/>
    <property type="match status" value="1"/>
</dbReference>
<dbReference type="Proteomes" id="UP001176521">
    <property type="component" value="Unassembled WGS sequence"/>
</dbReference>
<feature type="region of interest" description="Disordered" evidence="10">
    <location>
        <begin position="181"/>
        <end position="201"/>
    </location>
</feature>